<evidence type="ECO:0000256" key="1">
    <source>
        <dbReference type="SAM" id="MobiDB-lite"/>
    </source>
</evidence>
<name>A0A4Z2HH25_9TELE</name>
<protein>
    <submittedName>
        <fullName evidence="2">Uncharacterized protein</fullName>
    </submittedName>
</protein>
<dbReference type="AlphaFoldDB" id="A0A4Z2HH25"/>
<sequence>MGTLTEAPHRYASNSSRAMHSLNLKHSLTLLGIVVSHYDAISGLKVLELLRRSVNQSVDIWDFKAAPCAVAANITPRLFVVRGVHLQICILSRRQSLWRKVSSFLGRTTASEKPRESRTPPTPSVVFRRRAPPPSPAAAHRYTSRRVSVPQDVGLYSPVGASGISSVGWCSVSSPFPGEP</sequence>
<evidence type="ECO:0000313" key="3">
    <source>
        <dbReference type="Proteomes" id="UP000314294"/>
    </source>
</evidence>
<proteinExistence type="predicted"/>
<gene>
    <name evidence="2" type="ORF">EYF80_025582</name>
</gene>
<dbReference type="Proteomes" id="UP000314294">
    <property type="component" value="Unassembled WGS sequence"/>
</dbReference>
<accession>A0A4Z2HH25</accession>
<comment type="caution">
    <text evidence="2">The sequence shown here is derived from an EMBL/GenBank/DDBJ whole genome shotgun (WGS) entry which is preliminary data.</text>
</comment>
<evidence type="ECO:0000313" key="2">
    <source>
        <dbReference type="EMBL" id="TNN64214.1"/>
    </source>
</evidence>
<reference evidence="2 3" key="1">
    <citation type="submission" date="2019-03" db="EMBL/GenBank/DDBJ databases">
        <title>First draft genome of Liparis tanakae, snailfish: a comprehensive survey of snailfish specific genes.</title>
        <authorList>
            <person name="Kim W."/>
            <person name="Song I."/>
            <person name="Jeong J.-H."/>
            <person name="Kim D."/>
            <person name="Kim S."/>
            <person name="Ryu S."/>
            <person name="Song J.Y."/>
            <person name="Lee S.K."/>
        </authorList>
    </citation>
    <scope>NUCLEOTIDE SEQUENCE [LARGE SCALE GENOMIC DNA]</scope>
    <source>
        <tissue evidence="2">Muscle</tissue>
    </source>
</reference>
<dbReference type="EMBL" id="SRLO01000257">
    <property type="protein sequence ID" value="TNN64214.1"/>
    <property type="molecule type" value="Genomic_DNA"/>
</dbReference>
<organism evidence="2 3">
    <name type="scientific">Liparis tanakae</name>
    <name type="common">Tanaka's snailfish</name>
    <dbReference type="NCBI Taxonomy" id="230148"/>
    <lineage>
        <taxon>Eukaryota</taxon>
        <taxon>Metazoa</taxon>
        <taxon>Chordata</taxon>
        <taxon>Craniata</taxon>
        <taxon>Vertebrata</taxon>
        <taxon>Euteleostomi</taxon>
        <taxon>Actinopterygii</taxon>
        <taxon>Neopterygii</taxon>
        <taxon>Teleostei</taxon>
        <taxon>Neoteleostei</taxon>
        <taxon>Acanthomorphata</taxon>
        <taxon>Eupercaria</taxon>
        <taxon>Perciformes</taxon>
        <taxon>Cottioidei</taxon>
        <taxon>Cottales</taxon>
        <taxon>Liparidae</taxon>
        <taxon>Liparis</taxon>
    </lineage>
</organism>
<feature type="region of interest" description="Disordered" evidence="1">
    <location>
        <begin position="109"/>
        <end position="143"/>
    </location>
</feature>
<keyword evidence="3" id="KW-1185">Reference proteome</keyword>